<dbReference type="InterPro" id="IPR029058">
    <property type="entry name" value="AB_hydrolase_fold"/>
</dbReference>
<sequence>MKEHMLSPETAKQTVNHMLSSEVARHIRRKQFDIPYSGGSQSQKLDIWYPNEEKEGPYPVILFFHGGGFMHGGKGEDSSEPVLRGTDRGYVVVDCEYRKSRESRFPAMVYDAKAAIRFLKANARRYQLDPDRIALWGPSSGGWLVSITALTEGNPAFEDLSMGNGGYDCRVAAVIDWCGPCGGFLAMDEAFEHTKKGVPDHNLPDSPESVFLGSPLPEIPELVRLANPCTYAHKAIPPFLIVHGTGDAVVPYEQSETFFRTLQQAAGPDKAELYTGDGAPHHGRNWWHEPWLSDLCFDFLDRNMG</sequence>
<organism evidence="3 4">
    <name type="scientific">Enterocloster hominis</name>
    <name type="common">ex Hitch et al. 2024</name>
    <dbReference type="NCBI Taxonomy" id="1917870"/>
    <lineage>
        <taxon>Bacteria</taxon>
        <taxon>Bacillati</taxon>
        <taxon>Bacillota</taxon>
        <taxon>Clostridia</taxon>
        <taxon>Lachnospirales</taxon>
        <taxon>Lachnospiraceae</taxon>
        <taxon>Enterocloster</taxon>
    </lineage>
</organism>
<dbReference type="RefSeq" id="WP_008717757.1">
    <property type="nucleotide sequence ID" value="NZ_JBBMFM010000017.1"/>
</dbReference>
<dbReference type="SUPFAM" id="SSF53474">
    <property type="entry name" value="alpha/beta-Hydrolases"/>
    <property type="match status" value="1"/>
</dbReference>
<comment type="caution">
    <text evidence="3">The sequence shown here is derived from an EMBL/GenBank/DDBJ whole genome shotgun (WGS) entry which is preliminary data.</text>
</comment>
<evidence type="ECO:0000259" key="2">
    <source>
        <dbReference type="Pfam" id="PF20434"/>
    </source>
</evidence>
<dbReference type="EMBL" id="JBBMFM010000017">
    <property type="protein sequence ID" value="MEQ2424716.1"/>
    <property type="molecule type" value="Genomic_DNA"/>
</dbReference>
<evidence type="ECO:0000256" key="1">
    <source>
        <dbReference type="ARBA" id="ARBA00022801"/>
    </source>
</evidence>
<dbReference type="GO" id="GO:0016787">
    <property type="term" value="F:hydrolase activity"/>
    <property type="evidence" value="ECO:0007669"/>
    <property type="project" value="UniProtKB-KW"/>
</dbReference>
<evidence type="ECO:0000313" key="3">
    <source>
        <dbReference type="EMBL" id="MEQ2424716.1"/>
    </source>
</evidence>
<accession>A0ABV1D2X1</accession>
<dbReference type="Gene3D" id="3.40.50.1820">
    <property type="entry name" value="alpha/beta hydrolase"/>
    <property type="match status" value="1"/>
</dbReference>
<dbReference type="PANTHER" id="PTHR48081">
    <property type="entry name" value="AB HYDROLASE SUPERFAMILY PROTEIN C4A8.06C"/>
    <property type="match status" value="1"/>
</dbReference>
<dbReference type="PANTHER" id="PTHR48081:SF13">
    <property type="entry name" value="ALPHA_BETA HYDROLASE"/>
    <property type="match status" value="1"/>
</dbReference>
<reference evidence="3 4" key="1">
    <citation type="submission" date="2024-03" db="EMBL/GenBank/DDBJ databases">
        <title>Human intestinal bacterial collection.</title>
        <authorList>
            <person name="Pauvert C."/>
            <person name="Hitch T.C.A."/>
            <person name="Clavel T."/>
        </authorList>
    </citation>
    <scope>NUCLEOTIDE SEQUENCE [LARGE SCALE GENOMIC DNA]</scope>
    <source>
        <strain evidence="3 4">CLA-SR-H021</strain>
    </source>
</reference>
<feature type="domain" description="BD-FAE-like" evidence="2">
    <location>
        <begin position="45"/>
        <end position="261"/>
    </location>
</feature>
<name>A0ABV1D2X1_9FIRM</name>
<gene>
    <name evidence="3" type="ORF">WMQ36_07000</name>
</gene>
<proteinExistence type="predicted"/>
<dbReference type="InterPro" id="IPR049492">
    <property type="entry name" value="BD-FAE-like_dom"/>
</dbReference>
<dbReference type="Proteomes" id="UP001454086">
    <property type="component" value="Unassembled WGS sequence"/>
</dbReference>
<evidence type="ECO:0000313" key="4">
    <source>
        <dbReference type="Proteomes" id="UP001454086"/>
    </source>
</evidence>
<keyword evidence="4" id="KW-1185">Reference proteome</keyword>
<protein>
    <submittedName>
        <fullName evidence="3">Alpha/beta hydrolase</fullName>
    </submittedName>
</protein>
<dbReference type="Pfam" id="PF20434">
    <property type="entry name" value="BD-FAE"/>
    <property type="match status" value="1"/>
</dbReference>
<keyword evidence="1 3" id="KW-0378">Hydrolase</keyword>
<dbReference type="InterPro" id="IPR050300">
    <property type="entry name" value="GDXG_lipolytic_enzyme"/>
</dbReference>